<gene>
    <name evidence="9" type="ORF">METZ01_LOCUS203176</name>
</gene>
<dbReference type="UniPathway" id="UPA00219"/>
<keyword evidence="7" id="KW-0472">Membrane</keyword>
<keyword evidence="7" id="KW-1133">Transmembrane helix</keyword>
<evidence type="ECO:0000256" key="2">
    <source>
        <dbReference type="ARBA" id="ARBA00022679"/>
    </source>
</evidence>
<accession>A0A382EJ18</accession>
<dbReference type="InterPro" id="IPR005490">
    <property type="entry name" value="LD_TPept_cat_dom"/>
</dbReference>
<evidence type="ECO:0000259" key="8">
    <source>
        <dbReference type="PROSITE" id="PS52029"/>
    </source>
</evidence>
<dbReference type="GO" id="GO:0008360">
    <property type="term" value="P:regulation of cell shape"/>
    <property type="evidence" value="ECO:0007669"/>
    <property type="project" value="UniProtKB-KW"/>
</dbReference>
<keyword evidence="7" id="KW-0812">Transmembrane</keyword>
<feature type="transmembrane region" description="Helical" evidence="7">
    <location>
        <begin position="91"/>
        <end position="110"/>
    </location>
</feature>
<sequence>MVVDKKIKTLTITEFNLIANKDPNGSYDRRTRESLYEIIHKLANNHKTHTDLERKVFYKFRNSKFEALEKKAKKVKFEVTRYRLSSNVRRSIKLVASSLGVLALSGYIAYEFILDTDTRKRVDLAYYAGLNKIGLVSKEGVDKIRQTLQTATKENEQLNQVVERMIYNNKVTDNLKYILKQIYNDPKTKYIKLKKDSILKYGGKEIARYKNDPKLWYVLGAVEQGVMRIFYADEEILQIRAIFGRTGEETPVGDYTIKNRSYKPTWYKKEEINGRIKVRAIPFGDSDHEIGHWWLGLKKLGEPVPGSYGIHGVNAGKVNEFYKKNFDWRNGSAGCPNIQEWYLHFLGKVLPTGTKVNI</sequence>
<name>A0A382EJ18_9ZZZZ</name>
<keyword evidence="3" id="KW-0133">Cell shape</keyword>
<dbReference type="Gene3D" id="2.40.440.10">
    <property type="entry name" value="L,D-transpeptidase catalytic domain-like"/>
    <property type="match status" value="1"/>
</dbReference>
<dbReference type="InterPro" id="IPR038063">
    <property type="entry name" value="Transpep_catalytic_dom"/>
</dbReference>
<dbReference type="PROSITE" id="PS52029">
    <property type="entry name" value="LD_TPASE"/>
    <property type="match status" value="1"/>
</dbReference>
<comment type="pathway">
    <text evidence="1">Cell wall biogenesis; peptidoglycan biosynthesis.</text>
</comment>
<evidence type="ECO:0000256" key="6">
    <source>
        <dbReference type="SAM" id="Coils"/>
    </source>
</evidence>
<dbReference type="AlphaFoldDB" id="A0A382EJ18"/>
<proteinExistence type="predicted"/>
<dbReference type="SUPFAM" id="SSF141523">
    <property type="entry name" value="L,D-transpeptidase catalytic domain-like"/>
    <property type="match status" value="1"/>
</dbReference>
<evidence type="ECO:0000256" key="3">
    <source>
        <dbReference type="ARBA" id="ARBA00022960"/>
    </source>
</evidence>
<dbReference type="GO" id="GO:0071555">
    <property type="term" value="P:cell wall organization"/>
    <property type="evidence" value="ECO:0007669"/>
    <property type="project" value="UniProtKB-KW"/>
</dbReference>
<organism evidence="9">
    <name type="scientific">marine metagenome</name>
    <dbReference type="NCBI Taxonomy" id="408172"/>
    <lineage>
        <taxon>unclassified sequences</taxon>
        <taxon>metagenomes</taxon>
        <taxon>ecological metagenomes</taxon>
    </lineage>
</organism>
<reference evidence="9" key="1">
    <citation type="submission" date="2018-05" db="EMBL/GenBank/DDBJ databases">
        <authorList>
            <person name="Lanie J.A."/>
            <person name="Ng W.-L."/>
            <person name="Kazmierczak K.M."/>
            <person name="Andrzejewski T.M."/>
            <person name="Davidsen T.M."/>
            <person name="Wayne K.J."/>
            <person name="Tettelin H."/>
            <person name="Glass J.I."/>
            <person name="Rusch D."/>
            <person name="Podicherti R."/>
            <person name="Tsui H.-C.T."/>
            <person name="Winkler M.E."/>
        </authorList>
    </citation>
    <scope>NUCLEOTIDE SEQUENCE</scope>
</reference>
<dbReference type="CDD" id="cd16913">
    <property type="entry name" value="YkuD_like"/>
    <property type="match status" value="1"/>
</dbReference>
<dbReference type="GO" id="GO:0016740">
    <property type="term" value="F:transferase activity"/>
    <property type="evidence" value="ECO:0007669"/>
    <property type="project" value="UniProtKB-KW"/>
</dbReference>
<dbReference type="GO" id="GO:0009252">
    <property type="term" value="P:peptidoglycan biosynthetic process"/>
    <property type="evidence" value="ECO:0007669"/>
    <property type="project" value="UniProtKB-UniPathway"/>
</dbReference>
<dbReference type="Pfam" id="PF03734">
    <property type="entry name" value="YkuD"/>
    <property type="match status" value="1"/>
</dbReference>
<evidence type="ECO:0000256" key="4">
    <source>
        <dbReference type="ARBA" id="ARBA00022984"/>
    </source>
</evidence>
<feature type="coiled-coil region" evidence="6">
    <location>
        <begin position="141"/>
        <end position="168"/>
    </location>
</feature>
<keyword evidence="6" id="KW-0175">Coiled coil</keyword>
<evidence type="ECO:0000256" key="5">
    <source>
        <dbReference type="ARBA" id="ARBA00023316"/>
    </source>
</evidence>
<keyword evidence="2" id="KW-0808">Transferase</keyword>
<evidence type="ECO:0000256" key="1">
    <source>
        <dbReference type="ARBA" id="ARBA00004752"/>
    </source>
</evidence>
<evidence type="ECO:0000256" key="7">
    <source>
        <dbReference type="SAM" id="Phobius"/>
    </source>
</evidence>
<feature type="domain" description="L,D-TPase catalytic" evidence="8">
    <location>
        <begin position="216"/>
        <end position="358"/>
    </location>
</feature>
<protein>
    <recommendedName>
        <fullName evidence="8">L,D-TPase catalytic domain-containing protein</fullName>
    </recommendedName>
</protein>
<keyword evidence="4" id="KW-0573">Peptidoglycan synthesis</keyword>
<feature type="non-terminal residue" evidence="9">
    <location>
        <position position="358"/>
    </location>
</feature>
<evidence type="ECO:0000313" key="9">
    <source>
        <dbReference type="EMBL" id="SVB50322.1"/>
    </source>
</evidence>
<keyword evidence="5" id="KW-0961">Cell wall biogenesis/degradation</keyword>
<dbReference type="EMBL" id="UINC01044625">
    <property type="protein sequence ID" value="SVB50322.1"/>
    <property type="molecule type" value="Genomic_DNA"/>
</dbReference>